<dbReference type="Gene3D" id="3.30.470.20">
    <property type="entry name" value="ATP-grasp fold, B domain"/>
    <property type="match status" value="1"/>
</dbReference>
<reference evidence="1 2" key="1">
    <citation type="submission" date="2018-01" db="EMBL/GenBank/DDBJ databases">
        <title>Bacillales members from the olive rhizosphere are effective biological control agents against Verticillium dahliae.</title>
        <authorList>
            <person name="Gomez-Lama C."/>
            <person name="Legarda G."/>
            <person name="Ruano-Rosa D."/>
            <person name="Pizarro-Tobias P."/>
            <person name="Valverde-Corredor A."/>
            <person name="Niqui J.L."/>
            <person name="Trivino J.C."/>
            <person name="Roca A."/>
            <person name="Mercado-Blanco J."/>
        </authorList>
    </citation>
    <scope>NUCLEOTIDE SEQUENCE [LARGE SCALE GENOMIC DNA]</scope>
    <source>
        <strain evidence="1 2">PIC167</strain>
    </source>
</reference>
<dbReference type="Pfam" id="PF14398">
    <property type="entry name" value="ATPgrasp_YheCD"/>
    <property type="match status" value="1"/>
</dbReference>
<evidence type="ECO:0000313" key="2">
    <source>
        <dbReference type="Proteomes" id="UP000308114"/>
    </source>
</evidence>
<dbReference type="AlphaFoldDB" id="A0A4U2Q4Y1"/>
<accession>A0A4U2Q4Y1</accession>
<dbReference type="InterPro" id="IPR026838">
    <property type="entry name" value="YheC/D"/>
</dbReference>
<dbReference type="Proteomes" id="UP000308114">
    <property type="component" value="Unassembled WGS sequence"/>
</dbReference>
<organism evidence="1 2">
    <name type="scientific">Paenibacillus terrae</name>
    <dbReference type="NCBI Taxonomy" id="159743"/>
    <lineage>
        <taxon>Bacteria</taxon>
        <taxon>Bacillati</taxon>
        <taxon>Bacillota</taxon>
        <taxon>Bacilli</taxon>
        <taxon>Bacillales</taxon>
        <taxon>Paenibacillaceae</taxon>
        <taxon>Paenibacillus</taxon>
    </lineage>
</organism>
<sequence>MHIHVMRAKTQQNRGIFVPIGKMIQYKEMRHHPILRNHLPETHWITNARTLRMLDTYRTVFIKPNNESGGNGIIRAKKLGRRYEIRCGSSRRIVRSHAVRRVIRTHRRPHRRYLVQQGLRLAKYKGSIFDARVYMQKPESEWIISGITGRVAAPSKVVTNYRKGGHAAPISKVLLRVFKNDREKMRQTLDQIVELSKIIANTIEQNHSVRELGIDLAIEKSGQIWIIEANPHPGHMLFTQLPNQTMIRTILKNKRRIKKH</sequence>
<proteinExistence type="predicted"/>
<evidence type="ECO:0000313" key="1">
    <source>
        <dbReference type="EMBL" id="TKH45926.1"/>
    </source>
</evidence>
<comment type="caution">
    <text evidence="1">The sequence shown here is derived from an EMBL/GenBank/DDBJ whole genome shotgun (WGS) entry which is preliminary data.</text>
</comment>
<dbReference type="SUPFAM" id="SSF56059">
    <property type="entry name" value="Glutathione synthetase ATP-binding domain-like"/>
    <property type="match status" value="1"/>
</dbReference>
<gene>
    <name evidence="1" type="ORF">C1I60_05665</name>
</gene>
<protein>
    <submittedName>
        <fullName evidence="1">Endospore coat-associated protein YheC</fullName>
    </submittedName>
</protein>
<dbReference type="EMBL" id="PNXQ01000005">
    <property type="protein sequence ID" value="TKH45926.1"/>
    <property type="molecule type" value="Genomic_DNA"/>
</dbReference>
<name>A0A4U2Q4Y1_9BACL</name>